<dbReference type="RefSeq" id="WP_131898814.1">
    <property type="nucleotide sequence ID" value="NZ_SMKU01000190.1"/>
</dbReference>
<dbReference type="Gene3D" id="3.40.50.410">
    <property type="entry name" value="von Willebrand factor, type A domain"/>
    <property type="match status" value="1"/>
</dbReference>
<gene>
    <name evidence="2" type="ORF">E1298_29075</name>
</gene>
<dbReference type="AlphaFoldDB" id="A0A4R5B0E7"/>
<evidence type="ECO:0000313" key="3">
    <source>
        <dbReference type="Proteomes" id="UP000294513"/>
    </source>
</evidence>
<feature type="domain" description="VWFA" evidence="1">
    <location>
        <begin position="6"/>
        <end position="184"/>
    </location>
</feature>
<dbReference type="OrthoDB" id="9806395at2"/>
<protein>
    <submittedName>
        <fullName evidence="2">VWA domain-containing protein</fullName>
    </submittedName>
</protein>
<dbReference type="EMBL" id="SMKU01000190">
    <property type="protein sequence ID" value="TDD78009.1"/>
    <property type="molecule type" value="Genomic_DNA"/>
</dbReference>
<comment type="caution">
    <text evidence="2">The sequence shown here is derived from an EMBL/GenBank/DDBJ whole genome shotgun (WGS) entry which is preliminary data.</text>
</comment>
<evidence type="ECO:0000313" key="2">
    <source>
        <dbReference type="EMBL" id="TDD78009.1"/>
    </source>
</evidence>
<name>A0A4R5B0E7_9ACTN</name>
<dbReference type="InterPro" id="IPR002035">
    <property type="entry name" value="VWF_A"/>
</dbReference>
<accession>A0A4R5B0E7</accession>
<keyword evidence="3" id="KW-1185">Reference proteome</keyword>
<dbReference type="InterPro" id="IPR036465">
    <property type="entry name" value="vWFA_dom_sf"/>
</dbReference>
<reference evidence="2 3" key="1">
    <citation type="submission" date="2019-03" db="EMBL/GenBank/DDBJ databases">
        <title>Draft genome sequences of novel Actinobacteria.</title>
        <authorList>
            <person name="Sahin N."/>
            <person name="Ay H."/>
            <person name="Saygin H."/>
        </authorList>
    </citation>
    <scope>NUCLEOTIDE SEQUENCE [LARGE SCALE GENOMIC DNA]</scope>
    <source>
        <strain evidence="2 3">H3C3</strain>
    </source>
</reference>
<sequence length="222" mass="23548">MGQVLPFYLVCDESSSMSGEPVQAINNSLPKLHAEIASNPVVADKTRFALIGFNHHAQVLLALTDLSTVPSVPALNASGGTDYSSAFDLLYDTIVKDIDQLKADGHQVYRPAVFFLSDGQPNDDWTAAYRRVTAPEFAQRPNILAFGFGTADATTIQQVATVKAFMSDGTLGPAEALREFAQSLIRSIVNSGNQSAVSANGGATLVMPDNVPGFTTLNADVV</sequence>
<organism evidence="2 3">
    <name type="scientific">Actinomadura rubrisoli</name>
    <dbReference type="NCBI Taxonomy" id="2530368"/>
    <lineage>
        <taxon>Bacteria</taxon>
        <taxon>Bacillati</taxon>
        <taxon>Actinomycetota</taxon>
        <taxon>Actinomycetes</taxon>
        <taxon>Streptosporangiales</taxon>
        <taxon>Thermomonosporaceae</taxon>
        <taxon>Actinomadura</taxon>
    </lineage>
</organism>
<dbReference type="Pfam" id="PF00092">
    <property type="entry name" value="VWA"/>
    <property type="match status" value="1"/>
</dbReference>
<dbReference type="SUPFAM" id="SSF53300">
    <property type="entry name" value="vWA-like"/>
    <property type="match status" value="1"/>
</dbReference>
<dbReference type="Proteomes" id="UP000294513">
    <property type="component" value="Unassembled WGS sequence"/>
</dbReference>
<evidence type="ECO:0000259" key="1">
    <source>
        <dbReference type="PROSITE" id="PS50234"/>
    </source>
</evidence>
<proteinExistence type="predicted"/>
<dbReference type="PROSITE" id="PS50234">
    <property type="entry name" value="VWFA"/>
    <property type="match status" value="1"/>
</dbReference>
<dbReference type="SMART" id="SM00327">
    <property type="entry name" value="VWA"/>
    <property type="match status" value="1"/>
</dbReference>